<evidence type="ECO:0000256" key="6">
    <source>
        <dbReference type="HAMAP-Rule" id="MF_00220"/>
    </source>
</evidence>
<dbReference type="PANTHER" id="PTHR43668">
    <property type="entry name" value="ALLANTOINASE"/>
    <property type="match status" value="1"/>
</dbReference>
<dbReference type="Proteomes" id="UP000005143">
    <property type="component" value="Unassembled WGS sequence"/>
</dbReference>
<dbReference type="InterPro" id="IPR024403">
    <property type="entry name" value="DHOase_cat"/>
</dbReference>
<comment type="similarity">
    <text evidence="2 6">Belongs to the metallo-dependent hydrolases superfamily. DHOase family. Class I DHOase subfamily.</text>
</comment>
<comment type="caution">
    <text evidence="8">The sequence shown here is derived from an EMBL/GenBank/DDBJ whole genome shotgun (WGS) entry which is preliminary data.</text>
</comment>
<dbReference type="GO" id="GO:0006145">
    <property type="term" value="P:purine nucleobase catabolic process"/>
    <property type="evidence" value="ECO:0007669"/>
    <property type="project" value="TreeGrafter"/>
</dbReference>
<evidence type="ECO:0000313" key="9">
    <source>
        <dbReference type="Proteomes" id="UP000005143"/>
    </source>
</evidence>
<dbReference type="EMBL" id="AGUD01000287">
    <property type="protein sequence ID" value="EHN09466.1"/>
    <property type="molecule type" value="Genomic_DNA"/>
</dbReference>
<evidence type="ECO:0000259" key="7">
    <source>
        <dbReference type="Pfam" id="PF12890"/>
    </source>
</evidence>
<dbReference type="GO" id="GO:0044205">
    <property type="term" value="P:'de novo' UMP biosynthetic process"/>
    <property type="evidence" value="ECO:0007669"/>
    <property type="project" value="UniProtKB-UniRule"/>
</dbReference>
<feature type="binding site" evidence="6">
    <location>
        <position position="201"/>
    </location>
    <ligand>
        <name>Zn(2+)</name>
        <dbReference type="ChEBI" id="CHEBI:29105"/>
        <label>2</label>
    </ligand>
</feature>
<dbReference type="InterPro" id="IPR004722">
    <property type="entry name" value="DHOase"/>
</dbReference>
<dbReference type="InterPro" id="IPR032466">
    <property type="entry name" value="Metal_Hydrolase"/>
</dbReference>
<dbReference type="GO" id="GO:0004038">
    <property type="term" value="F:allantoinase activity"/>
    <property type="evidence" value="ECO:0007669"/>
    <property type="project" value="TreeGrafter"/>
</dbReference>
<feature type="binding site" evidence="6">
    <location>
        <position position="116"/>
    </location>
    <ligand>
        <name>substrate</name>
    </ligand>
</feature>
<dbReference type="Pfam" id="PF12890">
    <property type="entry name" value="DHOase"/>
    <property type="match status" value="1"/>
</dbReference>
<comment type="pathway">
    <text evidence="6">Pyrimidine metabolism; UMP biosynthesis via de novo pathway; (S)-dihydroorotate from bicarbonate: step 3/3.</text>
</comment>
<comment type="caution">
    <text evidence="6">Lacks conserved residue(s) required for the propagation of feature annotation.</text>
</comment>
<dbReference type="Gene3D" id="3.20.20.140">
    <property type="entry name" value="Metal-dependent hydrolases"/>
    <property type="match status" value="1"/>
</dbReference>
<dbReference type="CDD" id="cd01317">
    <property type="entry name" value="DHOase_IIa"/>
    <property type="match status" value="1"/>
</dbReference>
<feature type="binding site" evidence="6">
    <location>
        <position position="300"/>
    </location>
    <ligand>
        <name>substrate</name>
    </ligand>
</feature>
<comment type="cofactor">
    <cofactor evidence="6">
        <name>Zn(2+)</name>
        <dbReference type="ChEBI" id="CHEBI:29105"/>
    </cofactor>
    <text evidence="6">Binds 2 Zn(2+) ions per subunit.</text>
</comment>
<feature type="domain" description="Dihydroorotase catalytic" evidence="7">
    <location>
        <begin position="74"/>
        <end position="256"/>
    </location>
</feature>
<comment type="catalytic activity">
    <reaction evidence="6">
        <text>(S)-dihydroorotate + H2O = N-carbamoyl-L-aspartate + H(+)</text>
        <dbReference type="Rhea" id="RHEA:24296"/>
        <dbReference type="ChEBI" id="CHEBI:15377"/>
        <dbReference type="ChEBI" id="CHEBI:15378"/>
        <dbReference type="ChEBI" id="CHEBI:30864"/>
        <dbReference type="ChEBI" id="CHEBI:32814"/>
        <dbReference type="EC" id="3.5.2.3"/>
    </reaction>
</comment>
<comment type="function">
    <text evidence="1 6">Catalyzes the reversible cyclization of carbamoyl aspartate to dihydroorotate.</text>
</comment>
<dbReference type="UniPathway" id="UPA00070">
    <property type="reaction ID" value="UER00117"/>
</dbReference>
<dbReference type="PROSITE" id="PS00483">
    <property type="entry name" value="DIHYDROOROTASE_2"/>
    <property type="match status" value="1"/>
</dbReference>
<dbReference type="GO" id="GO:0008270">
    <property type="term" value="F:zinc ion binding"/>
    <property type="evidence" value="ECO:0007669"/>
    <property type="project" value="UniProtKB-UniRule"/>
</dbReference>
<gene>
    <name evidence="6" type="primary">pyrC</name>
    <name evidence="8" type="ORF">PAI11_37010</name>
</gene>
<dbReference type="GO" id="GO:0004151">
    <property type="term" value="F:dihydroorotase activity"/>
    <property type="evidence" value="ECO:0007669"/>
    <property type="project" value="UniProtKB-UniRule"/>
</dbReference>
<dbReference type="SUPFAM" id="SSF51338">
    <property type="entry name" value="Composite domain of metallo-dependent hydrolases"/>
    <property type="match status" value="1"/>
</dbReference>
<keyword evidence="9" id="KW-1185">Reference proteome</keyword>
<sequence length="453" mass="47473">MSLEPLVWAGGAGGSLPTDADLLIHHAHVLDPQAGIDAPWDVLVRGGEIVEIGAPGSVEAGPGVEVVDGHGLHLFPGFVDPHVHLRTPGQEHKEDLESGTRAAAAGGYCAVVAMPNTSPVVDSASLLGSLRATASRMARIPVGFTAAITRGLEGDELTEMAELRAAGAVGFTDDGKPVTSAGVLRKAIQYQRLCGGVIALHEEDPTLSAGGSMREGAVSARLGIAGIPWLSESTMVARDAAIAGHEGGRVHFQHLSCVASIDALREAKARGFRVSGEASPHHLLLTHDAVRGLDTSMKMNPPLGFEEDRQALIDGLRDGTIECIATDHAPHAPDEKAVPFEQAPMGATGLEAAFAAVYSELVRPGILSLATVIERLTAGAALMELETPTIVVGERANLALVDLEREWTVGENGYESRSDNCCFHGRRFHGRVLMTVADGGVAYRERSFAVHAA</sequence>
<dbReference type="InterPro" id="IPR002195">
    <property type="entry name" value="Dihydroorotase_CS"/>
</dbReference>
<dbReference type="EC" id="3.5.2.3" evidence="6"/>
<keyword evidence="6" id="KW-0862">Zinc</keyword>
<evidence type="ECO:0000256" key="2">
    <source>
        <dbReference type="ARBA" id="ARBA00010286"/>
    </source>
</evidence>
<dbReference type="GO" id="GO:0005737">
    <property type="term" value="C:cytoplasm"/>
    <property type="evidence" value="ECO:0007669"/>
    <property type="project" value="TreeGrafter"/>
</dbReference>
<dbReference type="AlphaFoldDB" id="H0EA28"/>
<dbReference type="PATRIC" id="fig|1097667.3.peg.3670"/>
<feature type="binding site" evidence="6">
    <location>
        <position position="82"/>
    </location>
    <ligand>
        <name>Zn(2+)</name>
        <dbReference type="ChEBI" id="CHEBI:29105"/>
        <label>1</label>
    </ligand>
</feature>
<evidence type="ECO:0000256" key="1">
    <source>
        <dbReference type="ARBA" id="ARBA00002368"/>
    </source>
</evidence>
<feature type="active site" evidence="6">
    <location>
        <position position="327"/>
    </location>
</feature>
<feature type="binding site" evidence="6">
    <location>
        <position position="327"/>
    </location>
    <ligand>
        <name>Zn(2+)</name>
        <dbReference type="ChEBI" id="CHEBI:29105"/>
        <label>1</label>
    </ligand>
</feature>
<feature type="binding site" evidence="6">
    <location>
        <position position="254"/>
    </location>
    <ligand>
        <name>Zn(2+)</name>
        <dbReference type="ChEBI" id="CHEBI:29105"/>
        <label>2</label>
    </ligand>
</feature>
<protein>
    <recommendedName>
        <fullName evidence="6">Dihydroorotase</fullName>
        <shortName evidence="6">DHOase</shortName>
        <ecNumber evidence="6">3.5.2.3</ecNumber>
    </recommendedName>
</protein>
<evidence type="ECO:0000313" key="8">
    <source>
        <dbReference type="EMBL" id="EHN09466.1"/>
    </source>
</evidence>
<dbReference type="InterPro" id="IPR050138">
    <property type="entry name" value="DHOase/Allantoinase_Hydrolase"/>
</dbReference>
<evidence type="ECO:0000256" key="3">
    <source>
        <dbReference type="ARBA" id="ARBA00022723"/>
    </source>
</evidence>
<keyword evidence="3 6" id="KW-0479">Metal-binding</keyword>
<proteinExistence type="inferred from homology"/>
<feature type="binding site" evidence="6">
    <location>
        <position position="174"/>
    </location>
    <ligand>
        <name>Zn(2+)</name>
        <dbReference type="ChEBI" id="CHEBI:29105"/>
        <label>1</label>
    </ligand>
</feature>
<dbReference type="PROSITE" id="PS00482">
    <property type="entry name" value="DIHYDROOROTASE_1"/>
    <property type="match status" value="1"/>
</dbReference>
<organism evidence="8 9">
    <name type="scientific">Patulibacter medicamentivorans</name>
    <dbReference type="NCBI Taxonomy" id="1097667"/>
    <lineage>
        <taxon>Bacteria</taxon>
        <taxon>Bacillati</taxon>
        <taxon>Actinomycetota</taxon>
        <taxon>Thermoleophilia</taxon>
        <taxon>Solirubrobacterales</taxon>
        <taxon>Patulibacteraceae</taxon>
        <taxon>Patulibacter</taxon>
    </lineage>
</organism>
<feature type="binding site" evidence="6">
    <location>
        <position position="331"/>
    </location>
    <ligand>
        <name>substrate</name>
    </ligand>
</feature>
<feature type="binding site" evidence="6">
    <location>
        <begin position="84"/>
        <end position="86"/>
    </location>
    <ligand>
        <name>substrate</name>
    </ligand>
</feature>
<dbReference type="NCBIfam" id="TIGR00857">
    <property type="entry name" value="pyrC_multi"/>
    <property type="match status" value="1"/>
</dbReference>
<feature type="binding site" evidence="6">
    <location>
        <position position="174"/>
    </location>
    <ligand>
        <name>Zn(2+)</name>
        <dbReference type="ChEBI" id="CHEBI:29105"/>
        <label>2</label>
    </ligand>
</feature>
<dbReference type="OrthoDB" id="9803027at2"/>
<dbReference type="PANTHER" id="PTHR43668:SF2">
    <property type="entry name" value="ALLANTOINASE"/>
    <property type="match status" value="1"/>
</dbReference>
<name>H0EA28_9ACTN</name>
<evidence type="ECO:0000256" key="4">
    <source>
        <dbReference type="ARBA" id="ARBA00022801"/>
    </source>
</evidence>
<evidence type="ECO:0000256" key="5">
    <source>
        <dbReference type="ARBA" id="ARBA00022975"/>
    </source>
</evidence>
<accession>H0EA28</accession>
<reference evidence="8 9" key="1">
    <citation type="journal article" date="2013" name="Biodegradation">
        <title>Quantitative proteomic analysis of ibuprofen-degrading Patulibacter sp. strain I11.</title>
        <authorList>
            <person name="Almeida B."/>
            <person name="Kjeldal H."/>
            <person name="Lolas I."/>
            <person name="Knudsen A.D."/>
            <person name="Carvalho G."/>
            <person name="Nielsen K.L."/>
            <person name="Barreto Crespo M.T."/>
            <person name="Stensballe A."/>
            <person name="Nielsen J.L."/>
        </authorList>
    </citation>
    <scope>NUCLEOTIDE SEQUENCE [LARGE SCALE GENOMIC DNA]</scope>
    <source>
        <strain evidence="8 9">I11</strain>
    </source>
</reference>
<dbReference type="SUPFAM" id="SSF51556">
    <property type="entry name" value="Metallo-dependent hydrolases"/>
    <property type="match status" value="1"/>
</dbReference>
<feature type="binding site" evidence="6">
    <location>
        <position position="84"/>
    </location>
    <ligand>
        <name>Zn(2+)</name>
        <dbReference type="ChEBI" id="CHEBI:29105"/>
        <label>1</label>
    </ligand>
</feature>
<keyword evidence="4 6" id="KW-0378">Hydrolase</keyword>
<dbReference type="Gene3D" id="2.30.40.10">
    <property type="entry name" value="Urease, subunit C, domain 1"/>
    <property type="match status" value="1"/>
</dbReference>
<dbReference type="HAMAP" id="MF_00220_B">
    <property type="entry name" value="PyrC_classI_B"/>
    <property type="match status" value="1"/>
</dbReference>
<keyword evidence="5 6" id="KW-0665">Pyrimidine biosynthesis</keyword>
<dbReference type="InterPro" id="IPR011059">
    <property type="entry name" value="Metal-dep_hydrolase_composite"/>
</dbReference>
<dbReference type="RefSeq" id="WP_007578091.1">
    <property type="nucleotide sequence ID" value="NZ_AGUD01000287.1"/>
</dbReference>